<name>A0ABV9YIQ9_9PSEU</name>
<evidence type="ECO:0000313" key="1">
    <source>
        <dbReference type="EMBL" id="MFC5061944.1"/>
    </source>
</evidence>
<accession>A0ABV9YIQ9</accession>
<proteinExistence type="predicted"/>
<dbReference type="Proteomes" id="UP001595947">
    <property type="component" value="Unassembled WGS sequence"/>
</dbReference>
<organism evidence="1 2">
    <name type="scientific">Actinomycetospora atypica</name>
    <dbReference type="NCBI Taxonomy" id="1290095"/>
    <lineage>
        <taxon>Bacteria</taxon>
        <taxon>Bacillati</taxon>
        <taxon>Actinomycetota</taxon>
        <taxon>Actinomycetes</taxon>
        <taxon>Pseudonocardiales</taxon>
        <taxon>Pseudonocardiaceae</taxon>
        <taxon>Actinomycetospora</taxon>
    </lineage>
</organism>
<reference evidence="2" key="1">
    <citation type="journal article" date="2019" name="Int. J. Syst. Evol. Microbiol.">
        <title>The Global Catalogue of Microorganisms (GCM) 10K type strain sequencing project: providing services to taxonomists for standard genome sequencing and annotation.</title>
        <authorList>
            <consortium name="The Broad Institute Genomics Platform"/>
            <consortium name="The Broad Institute Genome Sequencing Center for Infectious Disease"/>
            <person name="Wu L."/>
            <person name="Ma J."/>
        </authorList>
    </citation>
    <scope>NUCLEOTIDE SEQUENCE [LARGE SCALE GENOMIC DNA]</scope>
    <source>
        <strain evidence="2">CGMCC 4.7093</strain>
    </source>
</reference>
<dbReference type="NCBIfam" id="NF042914">
    <property type="entry name" value="SAV915_dom"/>
    <property type="match status" value="1"/>
</dbReference>
<protein>
    <submittedName>
        <fullName evidence="1">SAV_915 family protein</fullName>
    </submittedName>
</protein>
<sequence length="95" mass="10443">MTPGEQRLLLDTVVVPLHELPRDDEAVCELRRSTDGQLALPVYDTVEDLVACCGRAQPWMAVRTDRVAELADATGADLVVPGLELPPELRHGDRQ</sequence>
<keyword evidence="2" id="KW-1185">Reference proteome</keyword>
<evidence type="ECO:0000313" key="2">
    <source>
        <dbReference type="Proteomes" id="UP001595947"/>
    </source>
</evidence>
<dbReference type="InterPro" id="IPR049975">
    <property type="entry name" value="SAV_915-like_dom"/>
</dbReference>
<gene>
    <name evidence="1" type="ORF">ACFPBZ_06985</name>
</gene>
<comment type="caution">
    <text evidence="1">The sequence shown here is derived from an EMBL/GenBank/DDBJ whole genome shotgun (WGS) entry which is preliminary data.</text>
</comment>
<dbReference type="EMBL" id="JBHSIV010000005">
    <property type="protein sequence ID" value="MFC5061944.1"/>
    <property type="molecule type" value="Genomic_DNA"/>
</dbReference>
<dbReference type="RefSeq" id="WP_378035296.1">
    <property type="nucleotide sequence ID" value="NZ_JBHSIV010000005.1"/>
</dbReference>